<accession>A0ABU9W366</accession>
<keyword evidence="3" id="KW-1185">Reference proteome</keyword>
<keyword evidence="1" id="KW-1133">Transmembrane helix</keyword>
<keyword evidence="1" id="KW-0812">Transmembrane</keyword>
<dbReference type="Proteomes" id="UP001425155">
    <property type="component" value="Unassembled WGS sequence"/>
</dbReference>
<comment type="caution">
    <text evidence="2">The sequence shown here is derived from an EMBL/GenBank/DDBJ whole genome shotgun (WGS) entry which is preliminary data.</text>
</comment>
<proteinExistence type="predicted"/>
<sequence length="230" mass="24259">MGRHSGELVPVKTAVVVATPMKRPVPVRRRSRSHAALFAFAFAASAAFVLVNVVDPYSGATASPYFRVPQAYDPSDVQALDVAGAYEVTIQRDGYDVMAKPEPAPVIIEPAAVEEEEESSGWAPPAGTPDPGTAQAIALDMVHARGWGDGEFSCLVALWNRESGWNVYASNGSSGAYGIPQALPGSKMGSAGGDWETNPATQIAWGLGYIGDRYGSPCGAWAHSEDAGWY</sequence>
<gene>
    <name evidence="2" type="ORF">WJX64_03620</name>
</gene>
<evidence type="ECO:0000313" key="3">
    <source>
        <dbReference type="Proteomes" id="UP001425155"/>
    </source>
</evidence>
<dbReference type="SUPFAM" id="SSF53955">
    <property type="entry name" value="Lysozyme-like"/>
    <property type="match status" value="1"/>
</dbReference>
<evidence type="ECO:0000256" key="1">
    <source>
        <dbReference type="SAM" id="Phobius"/>
    </source>
</evidence>
<dbReference type="InterPro" id="IPR023346">
    <property type="entry name" value="Lysozyme-like_dom_sf"/>
</dbReference>
<dbReference type="EMBL" id="JBCLVG010000001">
    <property type="protein sequence ID" value="MEN1945626.1"/>
    <property type="molecule type" value="Genomic_DNA"/>
</dbReference>
<name>A0ABU9W366_9MICO</name>
<evidence type="ECO:0000313" key="2">
    <source>
        <dbReference type="EMBL" id="MEN1945626.1"/>
    </source>
</evidence>
<protein>
    <submittedName>
        <fullName evidence="2">Lytic transglycosylase domain-containing protein</fullName>
    </submittedName>
</protein>
<organism evidence="2 3">
    <name type="scientific">Leifsonia stereocauli</name>
    <dbReference type="NCBI Taxonomy" id="3134136"/>
    <lineage>
        <taxon>Bacteria</taxon>
        <taxon>Bacillati</taxon>
        <taxon>Actinomycetota</taxon>
        <taxon>Actinomycetes</taxon>
        <taxon>Micrococcales</taxon>
        <taxon>Microbacteriaceae</taxon>
        <taxon>Leifsonia</taxon>
    </lineage>
</organism>
<keyword evidence="1" id="KW-0472">Membrane</keyword>
<dbReference type="RefSeq" id="WP_342111916.1">
    <property type="nucleotide sequence ID" value="NZ_JBCAUN010000001.1"/>
</dbReference>
<feature type="transmembrane region" description="Helical" evidence="1">
    <location>
        <begin position="35"/>
        <end position="54"/>
    </location>
</feature>
<reference evidence="2 3" key="1">
    <citation type="submission" date="2024-03" db="EMBL/GenBank/DDBJ databases">
        <title>YIM 134122 draft genome.</title>
        <authorList>
            <person name="Zuo S."/>
            <person name="Xiong L."/>
        </authorList>
    </citation>
    <scope>NUCLEOTIDE SEQUENCE [LARGE SCALE GENOMIC DNA]</scope>
    <source>
        <strain evidence="2 3">YIM 134122</strain>
    </source>
</reference>